<dbReference type="RefSeq" id="WP_086062401.1">
    <property type="nucleotide sequence ID" value="NZ_FQZF01000029.1"/>
</dbReference>
<dbReference type="SUPFAM" id="SSF53850">
    <property type="entry name" value="Periplasmic binding protein-like II"/>
    <property type="match status" value="1"/>
</dbReference>
<dbReference type="Pfam" id="PF03401">
    <property type="entry name" value="TctC"/>
    <property type="match status" value="1"/>
</dbReference>
<organism evidence="2 3">
    <name type="scientific">Muricoccus roseus</name>
    <dbReference type="NCBI Taxonomy" id="198092"/>
    <lineage>
        <taxon>Bacteria</taxon>
        <taxon>Pseudomonadati</taxon>
        <taxon>Pseudomonadota</taxon>
        <taxon>Alphaproteobacteria</taxon>
        <taxon>Acetobacterales</taxon>
        <taxon>Roseomonadaceae</taxon>
        <taxon>Muricoccus</taxon>
    </lineage>
</organism>
<dbReference type="AlphaFoldDB" id="A0A1M6PA17"/>
<keyword evidence="2" id="KW-0675">Receptor</keyword>
<evidence type="ECO:0000313" key="3">
    <source>
        <dbReference type="Proteomes" id="UP000184387"/>
    </source>
</evidence>
<dbReference type="InterPro" id="IPR042100">
    <property type="entry name" value="Bug_dom1"/>
</dbReference>
<dbReference type="PANTHER" id="PTHR42928">
    <property type="entry name" value="TRICARBOXYLATE-BINDING PROTEIN"/>
    <property type="match status" value="1"/>
</dbReference>
<dbReference type="Gene3D" id="3.40.190.150">
    <property type="entry name" value="Bordetella uptake gene, domain 1"/>
    <property type="match status" value="1"/>
</dbReference>
<dbReference type="InterPro" id="IPR005064">
    <property type="entry name" value="BUG"/>
</dbReference>
<reference evidence="2 3" key="1">
    <citation type="submission" date="2016-11" db="EMBL/GenBank/DDBJ databases">
        <authorList>
            <person name="Jaros S."/>
            <person name="Januszkiewicz K."/>
            <person name="Wedrychowicz H."/>
        </authorList>
    </citation>
    <scope>NUCLEOTIDE SEQUENCE [LARGE SCALE GENOMIC DNA]</scope>
    <source>
        <strain evidence="2 3">DSM 14916</strain>
    </source>
</reference>
<dbReference type="STRING" id="198092.SAMN02745194_04052"/>
<keyword evidence="3" id="KW-1185">Reference proteome</keyword>
<dbReference type="PIRSF" id="PIRSF017082">
    <property type="entry name" value="YflP"/>
    <property type="match status" value="1"/>
</dbReference>
<proteinExistence type="inferred from homology"/>
<dbReference type="Proteomes" id="UP000184387">
    <property type="component" value="Unassembled WGS sequence"/>
</dbReference>
<accession>A0A1M6PA17</accession>
<evidence type="ECO:0000313" key="2">
    <source>
        <dbReference type="EMBL" id="SHK04784.1"/>
    </source>
</evidence>
<dbReference type="EMBL" id="FQZF01000029">
    <property type="protein sequence ID" value="SHK04784.1"/>
    <property type="molecule type" value="Genomic_DNA"/>
</dbReference>
<dbReference type="PANTHER" id="PTHR42928:SF5">
    <property type="entry name" value="BLR1237 PROTEIN"/>
    <property type="match status" value="1"/>
</dbReference>
<protein>
    <submittedName>
        <fullName evidence="2">Tripartite-type tricarboxylate transporter, receptor component TctC</fullName>
    </submittedName>
</protein>
<dbReference type="CDD" id="cd07012">
    <property type="entry name" value="PBP2_Bug_TTT"/>
    <property type="match status" value="1"/>
</dbReference>
<name>A0A1M6PA17_9PROT</name>
<comment type="similarity">
    <text evidence="1">Belongs to the UPF0065 (bug) family.</text>
</comment>
<sequence length="327" mass="34567">MNRRQFGAGAVAAGLAGWAAPRPARAQPEWPARPIRLIIPYPPAGGTDVISREMANRIGMGTGWNIIPENRSGAGGNIGIDLVSKAPADGYTIGMGQCANLAINVTLYPSIPYQPLRDLSFISLVAVQPNVIVVSKASPFRTLAEFVAGAKAKPGGLTIGHSGSGTVGHLSSEVFNIRAGIETVIVPYRGAAPVVTDLLGGRVDCFHANPLAVRGMLDTGELRPLAVTSPRRMDLLPEVPTVAESGYPGFEAMNWTGLVAPANTPAAVIARLNEETQKALTRPEVVARLAAEGSVPNPSTPEEFRRFCAAEIEKWGRVVRDARVQVE</sequence>
<evidence type="ECO:0000256" key="1">
    <source>
        <dbReference type="ARBA" id="ARBA00006987"/>
    </source>
</evidence>
<dbReference type="Gene3D" id="3.40.190.10">
    <property type="entry name" value="Periplasmic binding protein-like II"/>
    <property type="match status" value="1"/>
</dbReference>
<dbReference type="OrthoDB" id="7250553at2"/>
<gene>
    <name evidence="2" type="ORF">SAMN02745194_04052</name>
</gene>